<gene>
    <name evidence="5" type="ORF">OFLC_LOCUS15437</name>
</gene>
<feature type="domain" description="Sulfatase N-terminal" evidence="4">
    <location>
        <begin position="38"/>
        <end position="119"/>
    </location>
</feature>
<dbReference type="InterPro" id="IPR050738">
    <property type="entry name" value="Sulfatase"/>
</dbReference>
<evidence type="ECO:0000313" key="5">
    <source>
        <dbReference type="EMBL" id="VDP21887.1"/>
    </source>
</evidence>
<proteinExistence type="inferred from homology"/>
<name>A0A183I6S5_9BILA</name>
<keyword evidence="6" id="KW-1185">Reference proteome</keyword>
<dbReference type="AlphaFoldDB" id="A0A183I6S5"/>
<comment type="similarity">
    <text evidence="2">Belongs to the sulfatase family.</text>
</comment>
<dbReference type="EMBL" id="UZAJ01042143">
    <property type="protein sequence ID" value="VDP21887.1"/>
    <property type="molecule type" value="Genomic_DNA"/>
</dbReference>
<evidence type="ECO:0000259" key="4">
    <source>
        <dbReference type="Pfam" id="PF00884"/>
    </source>
</evidence>
<reference evidence="7" key="1">
    <citation type="submission" date="2016-06" db="UniProtKB">
        <authorList>
            <consortium name="WormBaseParasite"/>
        </authorList>
    </citation>
    <scope>IDENTIFICATION</scope>
</reference>
<dbReference type="InterPro" id="IPR017850">
    <property type="entry name" value="Alkaline_phosphatase_core_sf"/>
</dbReference>
<evidence type="ECO:0000256" key="2">
    <source>
        <dbReference type="ARBA" id="ARBA00008779"/>
    </source>
</evidence>
<dbReference type="Gene3D" id="3.40.720.10">
    <property type="entry name" value="Alkaline Phosphatase, subunit A"/>
    <property type="match status" value="1"/>
</dbReference>
<reference evidence="5 6" key="2">
    <citation type="submission" date="2018-11" db="EMBL/GenBank/DDBJ databases">
        <authorList>
            <consortium name="Pathogen Informatics"/>
        </authorList>
    </citation>
    <scope>NUCLEOTIDE SEQUENCE [LARGE SCALE GENOMIC DNA]</scope>
</reference>
<keyword evidence="3" id="KW-0732">Signal</keyword>
<feature type="signal peptide" evidence="3">
    <location>
        <begin position="1"/>
        <end position="20"/>
    </location>
</feature>
<evidence type="ECO:0000313" key="6">
    <source>
        <dbReference type="Proteomes" id="UP000267606"/>
    </source>
</evidence>
<dbReference type="Pfam" id="PF00884">
    <property type="entry name" value="Sulfatase"/>
    <property type="match status" value="1"/>
</dbReference>
<organism evidence="7">
    <name type="scientific">Onchocerca flexuosa</name>
    <dbReference type="NCBI Taxonomy" id="387005"/>
    <lineage>
        <taxon>Eukaryota</taxon>
        <taxon>Metazoa</taxon>
        <taxon>Ecdysozoa</taxon>
        <taxon>Nematoda</taxon>
        <taxon>Chromadorea</taxon>
        <taxon>Rhabditida</taxon>
        <taxon>Spirurina</taxon>
        <taxon>Spiruromorpha</taxon>
        <taxon>Filarioidea</taxon>
        <taxon>Onchocercidae</taxon>
        <taxon>Onchocerca</taxon>
    </lineage>
</organism>
<accession>A0A183I6S5</accession>
<sequence length="121" mass="13619">MSCCLLGFWIGLGLIIGPRAFECVDRFCEIQPATPERPNIVILMVDDLGYGDLQSYGHPNQEVSEIDEMIREGVRFTQAYSADRRLPIRLGVTGGERVFVPQDIGGLPKEEETIAEMLKRY</sequence>
<evidence type="ECO:0000256" key="3">
    <source>
        <dbReference type="SAM" id="SignalP"/>
    </source>
</evidence>
<dbReference type="InterPro" id="IPR000917">
    <property type="entry name" value="Sulfatase_N"/>
</dbReference>
<comment type="cofactor">
    <cofactor evidence="1">
        <name>Ca(2+)</name>
        <dbReference type="ChEBI" id="CHEBI:29108"/>
    </cofactor>
</comment>
<evidence type="ECO:0000313" key="7">
    <source>
        <dbReference type="WBParaSite" id="OFLC_0001544801-mRNA-1"/>
    </source>
</evidence>
<dbReference type="GO" id="GO:0004065">
    <property type="term" value="F:arylsulfatase activity"/>
    <property type="evidence" value="ECO:0007669"/>
    <property type="project" value="TreeGrafter"/>
</dbReference>
<feature type="chain" id="PRO_5044552783" evidence="3">
    <location>
        <begin position="21"/>
        <end position="121"/>
    </location>
</feature>
<dbReference type="SUPFAM" id="SSF53649">
    <property type="entry name" value="Alkaline phosphatase-like"/>
    <property type="match status" value="1"/>
</dbReference>
<dbReference type="STRING" id="387005.A0A183I6S5"/>
<evidence type="ECO:0000256" key="1">
    <source>
        <dbReference type="ARBA" id="ARBA00001913"/>
    </source>
</evidence>
<dbReference type="WBParaSite" id="OFLC_0001544801-mRNA-1">
    <property type="protein sequence ID" value="OFLC_0001544801-mRNA-1"/>
    <property type="gene ID" value="OFLC_0001544801"/>
</dbReference>
<protein>
    <submittedName>
        <fullName evidence="7">Sulfatase domain-containing protein</fullName>
    </submittedName>
</protein>
<dbReference type="PANTHER" id="PTHR42693:SF15">
    <property type="entry name" value="ARYLSULFATASE"/>
    <property type="match status" value="1"/>
</dbReference>
<dbReference type="PANTHER" id="PTHR42693">
    <property type="entry name" value="ARYLSULFATASE FAMILY MEMBER"/>
    <property type="match status" value="1"/>
</dbReference>
<dbReference type="Proteomes" id="UP000267606">
    <property type="component" value="Unassembled WGS sequence"/>
</dbReference>